<keyword evidence="1" id="KW-0479">Metal-binding</keyword>
<dbReference type="Gene3D" id="3.30.390.10">
    <property type="entry name" value="Enolase-like, N-terminal domain"/>
    <property type="match status" value="1"/>
</dbReference>
<organism evidence="5 6">
    <name type="scientific">Fluviispira sanaruensis</name>
    <dbReference type="NCBI Taxonomy" id="2493639"/>
    <lineage>
        <taxon>Bacteria</taxon>
        <taxon>Pseudomonadati</taxon>
        <taxon>Bdellovibrionota</taxon>
        <taxon>Oligoflexia</taxon>
        <taxon>Silvanigrellales</taxon>
        <taxon>Silvanigrellaceae</taxon>
        <taxon>Fluviispira</taxon>
    </lineage>
</organism>
<dbReference type="AlphaFoldDB" id="A0A4P2VNM4"/>
<dbReference type="InterPro" id="IPR041338">
    <property type="entry name" value="OSBS_N"/>
</dbReference>
<protein>
    <recommendedName>
        <fullName evidence="4">OSBS enolase-like N-terminal domain-containing protein</fullName>
    </recommendedName>
</protein>
<dbReference type="Pfam" id="PF22015">
    <property type="entry name" value="OSBS_N"/>
    <property type="match status" value="1"/>
</dbReference>
<accession>A0A4P2VNM4</accession>
<dbReference type="RefSeq" id="WP_130612350.1">
    <property type="nucleotide sequence ID" value="NZ_AP019368.1"/>
</dbReference>
<dbReference type="GO" id="GO:0016829">
    <property type="term" value="F:lyase activity"/>
    <property type="evidence" value="ECO:0007669"/>
    <property type="project" value="UniProtKB-KW"/>
</dbReference>
<sequence length="353" mass="41643">MKFIDIEDPYANISKIAISPYSLKPKSILNAKVKEFQNRDGFLLKVFFKDLSIGYSDCFVFEELSDLPIARQIECLKTKNLTDSLYKSLCFARIDAEFRKNKLNAFQNISLPKNHWTVSDSRFLTEKNLMSLKDNDFHLLKIKCGKILQNNFELIKTNYCLLKDFNFKLRLDFNSTLSFKEALQFLENIKYYLDIIDYVEDPCPFNFSNWSRLIKEIQSLNLALDHKSVHHLENLKDEKDIYFQRLVIKPAQQILANNKLKTIRAKLDKVVFTSYMDHPFGQLCALYEAALFYHDHPKYEEYCGFLTHFLYEENAYSERLSLNKTQLIPDTAGTGFGYDELLEKENWREICEY</sequence>
<feature type="domain" description="OSBS enolase-like N-terminal" evidence="4">
    <location>
        <begin position="16"/>
        <end position="97"/>
    </location>
</feature>
<dbReference type="KEGG" id="sbf:JCM31447_29690"/>
<keyword evidence="6" id="KW-1185">Reference proteome</keyword>
<dbReference type="SUPFAM" id="SSF51604">
    <property type="entry name" value="Enolase C-terminal domain-like"/>
    <property type="match status" value="1"/>
</dbReference>
<dbReference type="Proteomes" id="UP000291236">
    <property type="component" value="Chromosome"/>
</dbReference>
<evidence type="ECO:0000259" key="4">
    <source>
        <dbReference type="Pfam" id="PF22015"/>
    </source>
</evidence>
<proteinExistence type="predicted"/>
<dbReference type="OrthoDB" id="21264at2"/>
<evidence type="ECO:0000256" key="2">
    <source>
        <dbReference type="ARBA" id="ARBA00022842"/>
    </source>
</evidence>
<gene>
    <name evidence="5" type="ORF">JCM31447_29690</name>
</gene>
<keyword evidence="3" id="KW-0456">Lyase</keyword>
<evidence type="ECO:0000313" key="6">
    <source>
        <dbReference type="Proteomes" id="UP000291236"/>
    </source>
</evidence>
<dbReference type="InterPro" id="IPR036849">
    <property type="entry name" value="Enolase-like_C_sf"/>
</dbReference>
<evidence type="ECO:0000256" key="1">
    <source>
        <dbReference type="ARBA" id="ARBA00022723"/>
    </source>
</evidence>
<evidence type="ECO:0000256" key="3">
    <source>
        <dbReference type="ARBA" id="ARBA00023239"/>
    </source>
</evidence>
<dbReference type="Gene3D" id="3.20.20.120">
    <property type="entry name" value="Enolase-like C-terminal domain"/>
    <property type="match status" value="1"/>
</dbReference>
<keyword evidence="2" id="KW-0460">Magnesium</keyword>
<dbReference type="GO" id="GO:0046872">
    <property type="term" value="F:metal ion binding"/>
    <property type="evidence" value="ECO:0007669"/>
    <property type="project" value="UniProtKB-KW"/>
</dbReference>
<dbReference type="EMBL" id="AP019368">
    <property type="protein sequence ID" value="BBH54498.1"/>
    <property type="molecule type" value="Genomic_DNA"/>
</dbReference>
<evidence type="ECO:0000313" key="5">
    <source>
        <dbReference type="EMBL" id="BBH54498.1"/>
    </source>
</evidence>
<dbReference type="InterPro" id="IPR029017">
    <property type="entry name" value="Enolase-like_N"/>
</dbReference>
<name>A0A4P2VNM4_FLUSA</name>
<reference evidence="5 6" key="1">
    <citation type="submission" date="2018-12" db="EMBL/GenBank/DDBJ databases">
        <title>Rubrispira sanarue gen. nov., sp., nov., a member of the order Silvanigrellales, isolated from a brackish lake in Hamamatsu Japan.</title>
        <authorList>
            <person name="Maejima Y."/>
            <person name="Iino T."/>
            <person name="Muraguchi Y."/>
            <person name="Fukuda K."/>
            <person name="Nojiri H."/>
            <person name="Ohkuma M."/>
            <person name="Moriuchi R."/>
            <person name="Dohra H."/>
            <person name="Kimbara K."/>
            <person name="Shintani M."/>
        </authorList>
    </citation>
    <scope>NUCLEOTIDE SEQUENCE [LARGE SCALE GENOMIC DNA]</scope>
    <source>
        <strain evidence="5 6">RF1110005</strain>
    </source>
</reference>